<dbReference type="GO" id="GO:0004540">
    <property type="term" value="F:RNA nuclease activity"/>
    <property type="evidence" value="ECO:0007669"/>
    <property type="project" value="InterPro"/>
</dbReference>
<dbReference type="Proteomes" id="UP000034081">
    <property type="component" value="Unassembled WGS sequence"/>
</dbReference>
<dbReference type="GO" id="GO:0016787">
    <property type="term" value="F:hydrolase activity"/>
    <property type="evidence" value="ECO:0007669"/>
    <property type="project" value="UniProtKB-KW"/>
</dbReference>
<evidence type="ECO:0000313" key="6">
    <source>
        <dbReference type="Proteomes" id="UP000034081"/>
    </source>
</evidence>
<protein>
    <recommendedName>
        <fullName evidence="7">DUF86 domain-containing protein</fullName>
    </recommendedName>
</protein>
<comment type="caution">
    <text evidence="5">The sequence shown here is derived from an EMBL/GenBank/DDBJ whole genome shotgun (WGS) entry which is preliminary data.</text>
</comment>
<evidence type="ECO:0008006" key="7">
    <source>
        <dbReference type="Google" id="ProtNLM"/>
    </source>
</evidence>
<dbReference type="Gene3D" id="1.20.120.580">
    <property type="entry name" value="bsu32300-like"/>
    <property type="match status" value="1"/>
</dbReference>
<gene>
    <name evidence="5" type="ORF">UT08_C0003G0026</name>
</gene>
<evidence type="ECO:0000256" key="4">
    <source>
        <dbReference type="ARBA" id="ARBA00024207"/>
    </source>
</evidence>
<sequence length="148" mass="17172">MLDTYRIVSRIKEIRRRLKLIERNFKPLSETELTKDDVLNDAAEHSLQIAVQACIDIANHIVAALGLNRDFKATSEVFYELAKEKILPGDFADTMINITGYRNVVVHGYLNVNRKITYDNIQNHLPDLAKYAQYIEEFLDKYEAKIKK</sequence>
<dbReference type="PANTHER" id="PTHR33397">
    <property type="entry name" value="UPF0331 PROTEIN YUTE"/>
    <property type="match status" value="1"/>
</dbReference>
<evidence type="ECO:0000313" key="5">
    <source>
        <dbReference type="EMBL" id="KKQ85863.1"/>
    </source>
</evidence>
<dbReference type="InterPro" id="IPR037038">
    <property type="entry name" value="HepT-like_sf"/>
</dbReference>
<evidence type="ECO:0000256" key="2">
    <source>
        <dbReference type="ARBA" id="ARBA00022722"/>
    </source>
</evidence>
<dbReference type="PANTHER" id="PTHR33397:SF3">
    <property type="entry name" value="MRNA NUCLEASE HEPT"/>
    <property type="match status" value="1"/>
</dbReference>
<keyword evidence="3" id="KW-0378">Hydrolase</keyword>
<dbReference type="EMBL" id="LBVL01000003">
    <property type="protein sequence ID" value="KKQ85863.1"/>
    <property type="molecule type" value="Genomic_DNA"/>
</dbReference>
<evidence type="ECO:0000256" key="3">
    <source>
        <dbReference type="ARBA" id="ARBA00022801"/>
    </source>
</evidence>
<dbReference type="GO" id="GO:0110001">
    <property type="term" value="C:toxin-antitoxin complex"/>
    <property type="evidence" value="ECO:0007669"/>
    <property type="project" value="InterPro"/>
</dbReference>
<dbReference type="NCBIfam" id="NF047751">
    <property type="entry name" value="HepT_toxin"/>
    <property type="match status" value="1"/>
</dbReference>
<accession>A0A0G0L1L8</accession>
<dbReference type="Pfam" id="PF01934">
    <property type="entry name" value="HepT-like"/>
    <property type="match status" value="1"/>
</dbReference>
<dbReference type="STRING" id="1618570.UT08_C0003G0026"/>
<organism evidence="5 6">
    <name type="scientific">Candidatus Woesebacteria bacterium GW2011_GWB1_38_8</name>
    <dbReference type="NCBI Taxonomy" id="1618570"/>
    <lineage>
        <taxon>Bacteria</taxon>
        <taxon>Candidatus Woeseibacteriota</taxon>
    </lineage>
</organism>
<name>A0A0G0L1L8_9BACT</name>
<dbReference type="AlphaFoldDB" id="A0A0G0L1L8"/>
<keyword evidence="1" id="KW-1277">Toxin-antitoxin system</keyword>
<dbReference type="InterPro" id="IPR052379">
    <property type="entry name" value="Type_VII_TA_RNase"/>
</dbReference>
<keyword evidence="2" id="KW-0540">Nuclease</keyword>
<proteinExistence type="inferred from homology"/>
<dbReference type="InterPro" id="IPR008201">
    <property type="entry name" value="HepT-like"/>
</dbReference>
<comment type="similarity">
    <text evidence="4">Belongs to the HepT RNase toxin family.</text>
</comment>
<reference evidence="5 6" key="1">
    <citation type="journal article" date="2015" name="Nature">
        <title>rRNA introns, odd ribosomes, and small enigmatic genomes across a large radiation of phyla.</title>
        <authorList>
            <person name="Brown C.T."/>
            <person name="Hug L.A."/>
            <person name="Thomas B.C."/>
            <person name="Sharon I."/>
            <person name="Castelle C.J."/>
            <person name="Singh A."/>
            <person name="Wilkins M.J."/>
            <person name="Williams K.H."/>
            <person name="Banfield J.F."/>
        </authorList>
    </citation>
    <scope>NUCLEOTIDE SEQUENCE [LARGE SCALE GENOMIC DNA]</scope>
</reference>
<evidence type="ECO:0000256" key="1">
    <source>
        <dbReference type="ARBA" id="ARBA00022649"/>
    </source>
</evidence>